<dbReference type="Pfam" id="PF11721">
    <property type="entry name" value="Malectin"/>
    <property type="match status" value="1"/>
</dbReference>
<proteinExistence type="predicted"/>
<dbReference type="Pfam" id="PF13360">
    <property type="entry name" value="PQQ_2"/>
    <property type="match status" value="2"/>
</dbReference>
<dbReference type="InterPro" id="IPR021720">
    <property type="entry name" value="Malectin_dom"/>
</dbReference>
<evidence type="ECO:0000259" key="1">
    <source>
        <dbReference type="Pfam" id="PF11721"/>
    </source>
</evidence>
<dbReference type="PANTHER" id="PTHR34512">
    <property type="entry name" value="CELL SURFACE PROTEIN"/>
    <property type="match status" value="1"/>
</dbReference>
<dbReference type="SUPFAM" id="SSF50998">
    <property type="entry name" value="Quinoprotein alcohol dehydrogenase-like"/>
    <property type="match status" value="3"/>
</dbReference>
<sequence>MWRYDAGRTGVSPHALPDKLYPGWSVNFGKRKPVWDDPLNHDLMKYDSQFEPVVVNGLMLLSFNDTDKVLALDVKTSEERWRFYADGPIRYPAACADGKAYVVSDDGYLYCLDVNTGNEIWKFRGGPSDRKILGNERLISTWPARGAAVVDDGTVYFAASIWPFMGTFIYALDAETGDTVWVNDNTSALYIDQPHHYPAFAGIAPQGHLAVNDKQLFIPGGRSIPASLERDTGKLQFFHLADYGKSGGSYVFANNSALWAHERDDEYSWFILGSGRRRDELRGHQPVLSDKAFIYSGDSLECHNYDDPKETVWKVEADATKDMIQAGSRLYAAGEKEITVWQLSEDEATAPEKIQTLSLDGTIARLVAADDRLIVTTDEGQVFVFTGNESETATEIATKQEQLPLTEEAKAEAQEIVRQLTPEAAYGYFVGIGDGELLKAVVAESKLKWIVLDSDTEKVTEWRKKFDIVDPSAVPGSHPVAFLDGELNQDYTLPVYLSSMTIINDPAAIGYEATIPGETELAENLFEGLRPYGGKLWFINPDNSSKLLSSLKGQQLQGSLAKGEFTSVGSSLTVTRAGQLPGAGNWTHQYGDIENTVKSDDSRVKLPMGLLWFGGSSNMDVLPRHGHGPPEQIIGGRLYIQGMDVLNARDVYTGQVLWQTKLVDTGAEGLFFDQTYKDTPLSTEYNQVHIPGANARGTNYIATEDLVYILQKDKCRVLDAVTGKDVAMFDLPELKFDEKSEPVQSWGYIGIAGNNLLGGLGFAEYSQRKNLPIDTADQRRSKFRFVDYDQSASRGLTVMDRHSGQVKWQVPAKHSLIHNAICVGRNVVYVLDKLPPNIEQQLARRGEVNPDTYSLTAYDIETGDVVWKTSENIFGTWLGYSDEYRILIQSTRPSNDTVRDENGRQIIAYDADTGDVLWNESISYSTPPILHGDKLITGGRFYSLITGKPLMRTDPLTGKEDVWSYSATKGCNYPIACETMLTFRSSSAAFYDMTNDGGTGHFGGFKSGCTSNLIAADGLLNAPDYTRTCSCSFQNQTSLAMVHMPDLEIWTHNDMAYDGDLVRAVGINFGAPGDRRDEEGTLWLDYPEIGGPSPSLTVSVKGDAEYFLDHSSRYQGEELKWVASSGVKGASQIDLLVKPTAIDQLEFGFPANSSVDDAAELPNGDMIVSNTTFYPASKQDHTAGIRFNSLPLPKGAKIKSAYIQFTATKAIDTETKVTVWSEAVDDVKSFSTKRESITKRPKTEASVKWEIEPWEAARHGEAERTPDLKTLIEEIVNRDGWEPGNAIGFIIKGSGDRAAVAADGDKKGDKSGIPRLFIELEEDSLEQVAEVSHVPSRPYTVRLFFAEPEQDVKVGDRRFNVNLQGEPLLRDFDILAETGGARDVLVKEFNGIPISSRLKVELEETGARKPVLSGIEIKLETE</sequence>
<name>A0A518CQY8_9PLAN</name>
<dbReference type="Proteomes" id="UP000317178">
    <property type="component" value="Chromosome"/>
</dbReference>
<feature type="domain" description="Pyrrolo-quinoline quinone repeat" evidence="2">
    <location>
        <begin position="792"/>
        <end position="923"/>
    </location>
</feature>
<dbReference type="InterPro" id="IPR015943">
    <property type="entry name" value="WD40/YVTN_repeat-like_dom_sf"/>
</dbReference>
<feature type="domain" description="Pyrrolo-quinoline quinone repeat" evidence="2">
    <location>
        <begin position="34"/>
        <end position="181"/>
    </location>
</feature>
<dbReference type="Gene3D" id="2.60.120.430">
    <property type="entry name" value="Galactose-binding lectin"/>
    <property type="match status" value="1"/>
</dbReference>
<accession>A0A518CQY8</accession>
<dbReference type="InterPro" id="IPR002372">
    <property type="entry name" value="PQQ_rpt_dom"/>
</dbReference>
<gene>
    <name evidence="3" type="ORF">Pla110_33760</name>
</gene>
<reference evidence="3 4" key="1">
    <citation type="submission" date="2019-02" db="EMBL/GenBank/DDBJ databases">
        <title>Deep-cultivation of Planctomycetes and their phenomic and genomic characterization uncovers novel biology.</title>
        <authorList>
            <person name="Wiegand S."/>
            <person name="Jogler M."/>
            <person name="Boedeker C."/>
            <person name="Pinto D."/>
            <person name="Vollmers J."/>
            <person name="Rivas-Marin E."/>
            <person name="Kohn T."/>
            <person name="Peeters S.H."/>
            <person name="Heuer A."/>
            <person name="Rast P."/>
            <person name="Oberbeckmann S."/>
            <person name="Bunk B."/>
            <person name="Jeske O."/>
            <person name="Meyerdierks A."/>
            <person name="Storesund J.E."/>
            <person name="Kallscheuer N."/>
            <person name="Luecker S."/>
            <person name="Lage O.M."/>
            <person name="Pohl T."/>
            <person name="Merkel B.J."/>
            <person name="Hornburger P."/>
            <person name="Mueller R.-W."/>
            <person name="Bruemmer F."/>
            <person name="Labrenz M."/>
            <person name="Spormann A.M."/>
            <person name="Op den Camp H."/>
            <person name="Overmann J."/>
            <person name="Amann R."/>
            <person name="Jetten M.S.M."/>
            <person name="Mascher T."/>
            <person name="Medema M.H."/>
            <person name="Devos D.P."/>
            <person name="Kaster A.-K."/>
            <person name="Ovreas L."/>
            <person name="Rohde M."/>
            <person name="Galperin M.Y."/>
            <person name="Jogler C."/>
        </authorList>
    </citation>
    <scope>NUCLEOTIDE SEQUENCE [LARGE SCALE GENOMIC DNA]</scope>
    <source>
        <strain evidence="3 4">Pla110</strain>
    </source>
</reference>
<protein>
    <submittedName>
        <fullName evidence="3">Outer membrane biogenesis protein BamB</fullName>
    </submittedName>
</protein>
<dbReference type="EMBL" id="CP036281">
    <property type="protein sequence ID" value="QDU81633.1"/>
    <property type="molecule type" value="Genomic_DNA"/>
</dbReference>
<dbReference type="PANTHER" id="PTHR34512:SF30">
    <property type="entry name" value="OUTER MEMBRANE PROTEIN ASSEMBLY FACTOR BAMB"/>
    <property type="match status" value="1"/>
</dbReference>
<dbReference type="KEGG" id="plon:Pla110_33760"/>
<dbReference type="SMART" id="SM00564">
    <property type="entry name" value="PQQ"/>
    <property type="match status" value="5"/>
</dbReference>
<evidence type="ECO:0000259" key="2">
    <source>
        <dbReference type="Pfam" id="PF13360"/>
    </source>
</evidence>
<dbReference type="Gene3D" id="2.130.10.10">
    <property type="entry name" value="YVTN repeat-like/Quinoprotein amine dehydrogenase"/>
    <property type="match status" value="2"/>
</dbReference>
<evidence type="ECO:0000313" key="4">
    <source>
        <dbReference type="Proteomes" id="UP000317178"/>
    </source>
</evidence>
<dbReference type="InterPro" id="IPR018391">
    <property type="entry name" value="PQQ_b-propeller_rpt"/>
</dbReference>
<keyword evidence="4" id="KW-1185">Reference proteome</keyword>
<organism evidence="3 4">
    <name type="scientific">Polystyrenella longa</name>
    <dbReference type="NCBI Taxonomy" id="2528007"/>
    <lineage>
        <taxon>Bacteria</taxon>
        <taxon>Pseudomonadati</taxon>
        <taxon>Planctomycetota</taxon>
        <taxon>Planctomycetia</taxon>
        <taxon>Planctomycetales</taxon>
        <taxon>Planctomycetaceae</taxon>
        <taxon>Polystyrenella</taxon>
    </lineage>
</organism>
<feature type="domain" description="Malectin" evidence="1">
    <location>
        <begin position="1339"/>
        <end position="1405"/>
    </location>
</feature>
<evidence type="ECO:0000313" key="3">
    <source>
        <dbReference type="EMBL" id="QDU81633.1"/>
    </source>
</evidence>
<dbReference type="InterPro" id="IPR011047">
    <property type="entry name" value="Quinoprotein_ADH-like_sf"/>
</dbReference>